<dbReference type="CDD" id="cd07042">
    <property type="entry name" value="STAS_SulP_like_sulfate_transporter"/>
    <property type="match status" value="1"/>
</dbReference>
<proteinExistence type="evidence at transcript level"/>
<dbReference type="InterPro" id="IPR002645">
    <property type="entry name" value="STAS_dom"/>
</dbReference>
<protein>
    <submittedName>
        <fullName evidence="8">Solute carrier family 26 (Sulfate transporter), member 6</fullName>
    </submittedName>
</protein>
<feature type="compositionally biased region" description="Basic and acidic residues" evidence="5">
    <location>
        <begin position="599"/>
        <end position="617"/>
    </location>
</feature>
<evidence type="ECO:0000256" key="5">
    <source>
        <dbReference type="SAM" id="MobiDB-lite"/>
    </source>
</evidence>
<dbReference type="GO" id="GO:0016020">
    <property type="term" value="C:membrane"/>
    <property type="evidence" value="ECO:0007669"/>
    <property type="project" value="UniProtKB-SubCell"/>
</dbReference>
<dbReference type="Pfam" id="PF01740">
    <property type="entry name" value="STAS"/>
    <property type="match status" value="1"/>
</dbReference>
<feature type="transmembrane region" description="Helical" evidence="6">
    <location>
        <begin position="478"/>
        <end position="510"/>
    </location>
</feature>
<dbReference type="NCBIfam" id="TIGR00815">
    <property type="entry name" value="sulP"/>
    <property type="match status" value="1"/>
</dbReference>
<organism evidence="8">
    <name type="scientific">Callorhinchus milii</name>
    <name type="common">Ghost shark</name>
    <dbReference type="NCBI Taxonomy" id="7868"/>
    <lineage>
        <taxon>Eukaryota</taxon>
        <taxon>Metazoa</taxon>
        <taxon>Chordata</taxon>
        <taxon>Craniata</taxon>
        <taxon>Vertebrata</taxon>
        <taxon>Chondrichthyes</taxon>
        <taxon>Holocephali</taxon>
        <taxon>Chimaeriformes</taxon>
        <taxon>Callorhinchidae</taxon>
        <taxon>Callorhinchus</taxon>
    </lineage>
</organism>
<feature type="transmembrane region" description="Helical" evidence="6">
    <location>
        <begin position="428"/>
        <end position="457"/>
    </location>
</feature>
<evidence type="ECO:0000256" key="3">
    <source>
        <dbReference type="ARBA" id="ARBA00022989"/>
    </source>
</evidence>
<feature type="transmembrane region" description="Helical" evidence="6">
    <location>
        <begin position="352"/>
        <end position="372"/>
    </location>
</feature>
<feature type="domain" description="STAS" evidence="7">
    <location>
        <begin position="534"/>
        <end position="732"/>
    </location>
</feature>
<evidence type="ECO:0000256" key="1">
    <source>
        <dbReference type="ARBA" id="ARBA00004141"/>
    </source>
</evidence>
<evidence type="ECO:0000256" key="2">
    <source>
        <dbReference type="ARBA" id="ARBA00022692"/>
    </source>
</evidence>
<sequence length="769" mass="84948">MRTDPANSSDPNVRLRQNTYHVERELLSVETLEVLTKRSEKVEVPIQDRLKKHLECSQSKAKSLLFRFIPILVWIPKYPYKDWLLNDIISGLSVGIMQLPQSMAYALLAGVPPAFGLYTAFYPVLIYFTFGTSRHVSIGTFAVLSVMIGTVTERLAPDGDFVISSDNSTNATLVIDIAARDLMRVKVATLLTFFSGVYQIVLGLIKFGFVVTYLSDPLVRGYTTAAAIHVLISQLKYVFGINIPRYNGPLSLIYSAIDICKALPLTNIATLVISIIVMVTLYALKLLNDYIKSKSPLPIPIELLEVVIATVVSANCNLTGKYGVDVVGSIPKGLQAPVLPEFEMSSSIIGDAFAVAIVGYGITISLGKIFGLKHGYQVDSNQELIALGLSNFVGGFFQCFGVSCSMSRSLVQESTGGQTQLASVVSCILILVVILEIGSLFSALPKAVLASIIIINLQGMFKQFRDICHFWKTNKVDLMIWVVTLLSTVLLGMDIGLAASVGFALLTVIFQTQLPTYSILGQVPMTDIYRDITKFDTAKEISGIKIFQSTATIYFANAELYEEALKKKMGIDVAVLITKKKKRILKLEKKQKKMAKKEKKAEKKQKGQSLNKEKQVEHTTISDTLENRSISVNMDMEQPGSGPEKHTLESLGLQKPNVHSLILDFSPVNFVDSVCIKIIKNIFRDFAEIEIDVYLSGCHWSIIQQFEKGEFFGKTITKSHLFHSLHDAVLHCLAKHQLPSEQPALMNGHPSLSHSQNQGQEASNATTKF</sequence>
<feature type="transmembrane region" description="Helical" evidence="6">
    <location>
        <begin position="384"/>
        <end position="408"/>
    </location>
</feature>
<dbReference type="Gene3D" id="3.30.750.24">
    <property type="entry name" value="STAS domain"/>
    <property type="match status" value="1"/>
</dbReference>
<feature type="region of interest" description="Disordered" evidence="5">
    <location>
        <begin position="744"/>
        <end position="769"/>
    </location>
</feature>
<feature type="compositionally biased region" description="Polar residues" evidence="5">
    <location>
        <begin position="750"/>
        <end position="769"/>
    </location>
</feature>
<dbReference type="InterPro" id="IPR011547">
    <property type="entry name" value="SLC26A/SulP_dom"/>
</dbReference>
<dbReference type="InterPro" id="IPR001902">
    <property type="entry name" value="SLC26A/SulP_fam"/>
</dbReference>
<dbReference type="PROSITE" id="PS01130">
    <property type="entry name" value="SLC26A"/>
    <property type="match status" value="1"/>
</dbReference>
<dbReference type="SUPFAM" id="SSF52091">
    <property type="entry name" value="SpoIIaa-like"/>
    <property type="match status" value="1"/>
</dbReference>
<accession>A0A0P0YEA3</accession>
<keyword evidence="4 6" id="KW-0472">Membrane</keyword>
<evidence type="ECO:0000256" key="4">
    <source>
        <dbReference type="ARBA" id="ARBA00023136"/>
    </source>
</evidence>
<name>A0A0P0YEA3_CALMI</name>
<dbReference type="PROSITE" id="PS50801">
    <property type="entry name" value="STAS"/>
    <property type="match status" value="1"/>
</dbReference>
<comment type="subcellular location">
    <subcellularLocation>
        <location evidence="1">Membrane</location>
        <topology evidence="1">Multi-pass membrane protein</topology>
    </subcellularLocation>
</comment>
<keyword evidence="2 6" id="KW-0812">Transmembrane</keyword>
<feature type="region of interest" description="Disordered" evidence="5">
    <location>
        <begin position="592"/>
        <end position="618"/>
    </location>
</feature>
<dbReference type="InterPro" id="IPR018045">
    <property type="entry name" value="S04_transporter_CS"/>
</dbReference>
<feature type="transmembrane region" description="Helical" evidence="6">
    <location>
        <begin position="105"/>
        <end position="130"/>
    </location>
</feature>
<evidence type="ECO:0000313" key="8">
    <source>
        <dbReference type="EMBL" id="BAT18318.1"/>
    </source>
</evidence>
<keyword evidence="3 6" id="KW-1133">Transmembrane helix</keyword>
<dbReference type="Pfam" id="PF00916">
    <property type="entry name" value="Sulfate_transp"/>
    <property type="match status" value="1"/>
</dbReference>
<reference evidence="8" key="1">
    <citation type="submission" date="2015-10" db="EMBL/GenBank/DDBJ databases">
        <title>Sulfate transporters involved in sulfate excretion in the kidney are localized in the renal proximal tubule II in the holocephalan elephant fish (Callorhinchus milli).</title>
        <authorList>
            <person name="Hasegawa K."/>
            <person name="Kato A."/>
            <person name="Watanabe T."/>
            <person name="Takagi W."/>
            <person name="Romero M.F."/>
            <person name="Bell J.D."/>
            <person name="Toop T."/>
            <person name="Donald J.A."/>
            <person name="Hyodo S."/>
        </authorList>
    </citation>
    <scope>NUCLEOTIDE SEQUENCE</scope>
    <source>
        <tissue evidence="8">Kidney</tissue>
    </source>
</reference>
<evidence type="ECO:0000259" key="7">
    <source>
        <dbReference type="PROSITE" id="PS50801"/>
    </source>
</evidence>
<dbReference type="GO" id="GO:0008271">
    <property type="term" value="F:secondary active sulfate transmembrane transporter activity"/>
    <property type="evidence" value="ECO:0007669"/>
    <property type="project" value="InterPro"/>
</dbReference>
<feature type="transmembrane region" description="Helical" evidence="6">
    <location>
        <begin position="190"/>
        <end position="215"/>
    </location>
</feature>
<feature type="transmembrane region" description="Helical" evidence="6">
    <location>
        <begin position="221"/>
        <end position="241"/>
    </location>
</feature>
<evidence type="ECO:0000256" key="6">
    <source>
        <dbReference type="SAM" id="Phobius"/>
    </source>
</evidence>
<dbReference type="AlphaFoldDB" id="A0A0P0YEA3"/>
<dbReference type="InterPro" id="IPR036513">
    <property type="entry name" value="STAS_dom_sf"/>
</dbReference>
<dbReference type="PANTHER" id="PTHR11814">
    <property type="entry name" value="SULFATE TRANSPORTER"/>
    <property type="match status" value="1"/>
</dbReference>
<gene>
    <name evidence="8" type="primary">Slc26a6</name>
</gene>
<dbReference type="EMBL" id="LC089741">
    <property type="protein sequence ID" value="BAT18318.1"/>
    <property type="molecule type" value="mRNA"/>
</dbReference>
<feature type="transmembrane region" description="Helical" evidence="6">
    <location>
        <begin position="262"/>
        <end position="284"/>
    </location>
</feature>